<dbReference type="EMBL" id="KN831768">
    <property type="protein sequence ID" value="KIM49381.1"/>
    <property type="molecule type" value="Genomic_DNA"/>
</dbReference>
<reference evidence="2 3" key="1">
    <citation type="submission" date="2014-04" db="EMBL/GenBank/DDBJ databases">
        <authorList>
            <consortium name="DOE Joint Genome Institute"/>
            <person name="Kuo A."/>
            <person name="Gay G."/>
            <person name="Dore J."/>
            <person name="Kohler A."/>
            <person name="Nagy L.G."/>
            <person name="Floudas D."/>
            <person name="Copeland A."/>
            <person name="Barry K.W."/>
            <person name="Cichocki N."/>
            <person name="Veneault-Fourrey C."/>
            <person name="LaButti K."/>
            <person name="Lindquist E.A."/>
            <person name="Lipzen A."/>
            <person name="Lundell T."/>
            <person name="Morin E."/>
            <person name="Murat C."/>
            <person name="Sun H."/>
            <person name="Tunlid A."/>
            <person name="Henrissat B."/>
            <person name="Grigoriev I.V."/>
            <person name="Hibbett D.S."/>
            <person name="Martin F."/>
            <person name="Nordberg H.P."/>
            <person name="Cantor M.N."/>
            <person name="Hua S.X."/>
        </authorList>
    </citation>
    <scope>NUCLEOTIDE SEQUENCE [LARGE SCALE GENOMIC DNA]</scope>
    <source>
        <strain evidence="2">H7</strain>
        <strain evidence="3">h7</strain>
    </source>
</reference>
<dbReference type="AlphaFoldDB" id="A0A0C3CZT1"/>
<organism evidence="2 3">
    <name type="scientific">Hebeloma cylindrosporum</name>
    <dbReference type="NCBI Taxonomy" id="76867"/>
    <lineage>
        <taxon>Eukaryota</taxon>
        <taxon>Fungi</taxon>
        <taxon>Dikarya</taxon>
        <taxon>Basidiomycota</taxon>
        <taxon>Agaricomycotina</taxon>
        <taxon>Agaricomycetes</taxon>
        <taxon>Agaricomycetidae</taxon>
        <taxon>Agaricales</taxon>
        <taxon>Agaricineae</taxon>
        <taxon>Hymenogastraceae</taxon>
        <taxon>Hebeloma</taxon>
    </lineage>
</organism>
<dbReference type="OrthoDB" id="3005703at2759"/>
<evidence type="ECO:0000313" key="1">
    <source>
        <dbReference type="EMBL" id="KIM49380.1"/>
    </source>
</evidence>
<evidence type="ECO:0008006" key="4">
    <source>
        <dbReference type="Google" id="ProtNLM"/>
    </source>
</evidence>
<evidence type="ECO:0000313" key="3">
    <source>
        <dbReference type="Proteomes" id="UP000053424"/>
    </source>
</evidence>
<dbReference type="Proteomes" id="UP000053424">
    <property type="component" value="Unassembled WGS sequence"/>
</dbReference>
<dbReference type="EMBL" id="KN831768">
    <property type="protein sequence ID" value="KIM49380.1"/>
    <property type="molecule type" value="Genomic_DNA"/>
</dbReference>
<dbReference type="InterPro" id="IPR036279">
    <property type="entry name" value="5-3_exonuclease_C_sf"/>
</dbReference>
<sequence>MSGLTEGGLLLYALLAGGDYDKGVTGCGPVIAFGLARCFGAELLSAIEAAGMGSDEGEEIFAKLRGEICKELETNSSGLLGFCHPAIAKEFPEAFPNRNVLRLYRSPAISRSSRIGIEESSGSMK</sequence>
<evidence type="ECO:0000313" key="2">
    <source>
        <dbReference type="EMBL" id="KIM49381.1"/>
    </source>
</evidence>
<proteinExistence type="predicted"/>
<dbReference type="HOGENOM" id="CLU_1992900_0_0_1"/>
<reference evidence="3" key="2">
    <citation type="submission" date="2015-01" db="EMBL/GenBank/DDBJ databases">
        <title>Evolutionary Origins and Diversification of the Mycorrhizal Mutualists.</title>
        <authorList>
            <consortium name="DOE Joint Genome Institute"/>
            <consortium name="Mycorrhizal Genomics Consortium"/>
            <person name="Kohler A."/>
            <person name="Kuo A."/>
            <person name="Nagy L.G."/>
            <person name="Floudas D."/>
            <person name="Copeland A."/>
            <person name="Barry K.W."/>
            <person name="Cichocki N."/>
            <person name="Veneault-Fourrey C."/>
            <person name="LaButti K."/>
            <person name="Lindquist E.A."/>
            <person name="Lipzen A."/>
            <person name="Lundell T."/>
            <person name="Morin E."/>
            <person name="Murat C."/>
            <person name="Riley R."/>
            <person name="Ohm R."/>
            <person name="Sun H."/>
            <person name="Tunlid A."/>
            <person name="Henrissat B."/>
            <person name="Grigoriev I.V."/>
            <person name="Hibbett D.S."/>
            <person name="Martin F."/>
        </authorList>
    </citation>
    <scope>NUCLEOTIDE SEQUENCE [LARGE SCALE GENOMIC DNA]</scope>
    <source>
        <strain evidence="3">h7</strain>
    </source>
</reference>
<accession>A0A0C3CZT1</accession>
<dbReference type="STRING" id="686832.A0A0C3CZT1"/>
<reference evidence="2" key="3">
    <citation type="submission" date="2015-02" db="EMBL/GenBank/DDBJ databases">
        <title>Evolutionary Origins and Diversification of the Mycorrhizal Mutualists.</title>
        <authorList>
            <consortium name="DOE Joint Genome Institute"/>
            <consortium name="Mycorrhizal Genomics Consortium"/>
            <person name="Kohler A."/>
            <person name="Kuo A."/>
            <person name="Nagy L.G."/>
            <person name="Floudas D."/>
            <person name="Copeland A."/>
            <person name="Barry K.W."/>
            <person name="Cichocki N."/>
            <person name="Veneault-Fourrey C."/>
            <person name="LaButti K."/>
            <person name="Lindquist E.A."/>
            <person name="Lipzen A."/>
            <person name="Lundell T."/>
            <person name="Morin E."/>
            <person name="Murat C."/>
            <person name="Riley R."/>
            <person name="Ohm R."/>
            <person name="Sun H."/>
            <person name="Tunlid A."/>
            <person name="Henrissat B."/>
            <person name="Grigoriev I.V."/>
            <person name="Hibbett D.S."/>
            <person name="Martin F."/>
        </authorList>
    </citation>
    <scope>NUCLEOTIDE SEQUENCE</scope>
    <source>
        <strain evidence="2">H7</strain>
        <strain evidence="3">h7</strain>
    </source>
</reference>
<dbReference type="SUPFAM" id="SSF47807">
    <property type="entry name" value="5' to 3' exonuclease, C-terminal subdomain"/>
    <property type="match status" value="1"/>
</dbReference>
<gene>
    <name evidence="1" type="ORF">M413DRAFT_407256</name>
    <name evidence="2" type="ORF">M413DRAFT_6449</name>
</gene>
<name>A0A0C3CZT1_HEBCY</name>
<keyword evidence="3" id="KW-1185">Reference proteome</keyword>
<protein>
    <recommendedName>
        <fullName evidence="4">XPG-I domain-containing protein</fullName>
    </recommendedName>
</protein>